<dbReference type="Pfam" id="PF16242">
    <property type="entry name" value="Pyrid_ox_like"/>
    <property type="match status" value="1"/>
</dbReference>
<sequence length="206" mass="22228">MSSFSNADTGSKTADPYTQKNVEEPSLKEKVEDLNAFIERCKFCMMTTKAPGNEGLLVSRCMALAATENNGIDLIFHANTESGKTDDLNSSPDTNLGFLTSSGEWASISGKATISTDREDVKKYYTPTLRAWLGDLDDGTHDGSENDPRICLIRVEAKTAQYSISGKTLLGSAVEVAKGAVTGKAAAVNKIRHLSEAEVAQWREKA</sequence>
<feature type="domain" description="General stress protein FMN-binding split barrel" evidence="2">
    <location>
        <begin position="29"/>
        <end position="185"/>
    </location>
</feature>
<evidence type="ECO:0000313" key="3">
    <source>
        <dbReference type="EMBL" id="KAF1985444.1"/>
    </source>
</evidence>
<name>A0A6G1GXA1_9PEZI</name>
<protein>
    <recommendedName>
        <fullName evidence="2">General stress protein FMN-binding split barrel domain-containing protein</fullName>
    </recommendedName>
</protein>
<evidence type="ECO:0000259" key="2">
    <source>
        <dbReference type="Pfam" id="PF16242"/>
    </source>
</evidence>
<evidence type="ECO:0000313" key="4">
    <source>
        <dbReference type="Proteomes" id="UP000800041"/>
    </source>
</evidence>
<feature type="region of interest" description="Disordered" evidence="1">
    <location>
        <begin position="1"/>
        <end position="26"/>
    </location>
</feature>
<dbReference type="SUPFAM" id="SSF50475">
    <property type="entry name" value="FMN-binding split barrel"/>
    <property type="match status" value="1"/>
</dbReference>
<reference evidence="3" key="1">
    <citation type="journal article" date="2020" name="Stud. Mycol.">
        <title>101 Dothideomycetes genomes: a test case for predicting lifestyles and emergence of pathogens.</title>
        <authorList>
            <person name="Haridas S."/>
            <person name="Albert R."/>
            <person name="Binder M."/>
            <person name="Bloem J."/>
            <person name="Labutti K."/>
            <person name="Salamov A."/>
            <person name="Andreopoulos B."/>
            <person name="Baker S."/>
            <person name="Barry K."/>
            <person name="Bills G."/>
            <person name="Bluhm B."/>
            <person name="Cannon C."/>
            <person name="Castanera R."/>
            <person name="Culley D."/>
            <person name="Daum C."/>
            <person name="Ezra D."/>
            <person name="Gonzalez J."/>
            <person name="Henrissat B."/>
            <person name="Kuo A."/>
            <person name="Liang C."/>
            <person name="Lipzen A."/>
            <person name="Lutzoni F."/>
            <person name="Magnuson J."/>
            <person name="Mondo S."/>
            <person name="Nolan M."/>
            <person name="Ohm R."/>
            <person name="Pangilinan J."/>
            <person name="Park H.-J."/>
            <person name="Ramirez L."/>
            <person name="Alfaro M."/>
            <person name="Sun H."/>
            <person name="Tritt A."/>
            <person name="Yoshinaga Y."/>
            <person name="Zwiers L.-H."/>
            <person name="Turgeon B."/>
            <person name="Goodwin S."/>
            <person name="Spatafora J."/>
            <person name="Crous P."/>
            <person name="Grigoriev I."/>
        </authorList>
    </citation>
    <scope>NUCLEOTIDE SEQUENCE</scope>
    <source>
        <strain evidence="3">CBS 113979</strain>
    </source>
</reference>
<dbReference type="InterPro" id="IPR052917">
    <property type="entry name" value="Stress-Dev_Protein"/>
</dbReference>
<dbReference type="InterPro" id="IPR038725">
    <property type="entry name" value="YdaG_split_barrel_FMN-bd"/>
</dbReference>
<proteinExistence type="predicted"/>
<dbReference type="Proteomes" id="UP000800041">
    <property type="component" value="Unassembled WGS sequence"/>
</dbReference>
<dbReference type="AlphaFoldDB" id="A0A6G1GXA1"/>
<dbReference type="EMBL" id="ML977162">
    <property type="protein sequence ID" value="KAF1985444.1"/>
    <property type="molecule type" value="Genomic_DNA"/>
</dbReference>
<evidence type="ECO:0000256" key="1">
    <source>
        <dbReference type="SAM" id="MobiDB-lite"/>
    </source>
</evidence>
<feature type="compositionally biased region" description="Polar residues" evidence="1">
    <location>
        <begin position="1"/>
        <end position="20"/>
    </location>
</feature>
<organism evidence="3 4">
    <name type="scientific">Aulographum hederae CBS 113979</name>
    <dbReference type="NCBI Taxonomy" id="1176131"/>
    <lineage>
        <taxon>Eukaryota</taxon>
        <taxon>Fungi</taxon>
        <taxon>Dikarya</taxon>
        <taxon>Ascomycota</taxon>
        <taxon>Pezizomycotina</taxon>
        <taxon>Dothideomycetes</taxon>
        <taxon>Pleosporomycetidae</taxon>
        <taxon>Aulographales</taxon>
        <taxon>Aulographaceae</taxon>
    </lineage>
</organism>
<dbReference type="OrthoDB" id="434253at2759"/>
<dbReference type="Gene3D" id="2.30.110.10">
    <property type="entry name" value="Electron Transport, Fmn-binding Protein, Chain A"/>
    <property type="match status" value="1"/>
</dbReference>
<dbReference type="InterPro" id="IPR012349">
    <property type="entry name" value="Split_barrel_FMN-bd"/>
</dbReference>
<keyword evidence="4" id="KW-1185">Reference proteome</keyword>
<accession>A0A6G1GXA1</accession>
<gene>
    <name evidence="3" type="ORF">K402DRAFT_334637</name>
</gene>
<dbReference type="PANTHER" id="PTHR34818:SF1">
    <property type="entry name" value="PROTEIN BLI-3"/>
    <property type="match status" value="1"/>
</dbReference>
<dbReference type="PANTHER" id="PTHR34818">
    <property type="entry name" value="PROTEIN BLI-3"/>
    <property type="match status" value="1"/>
</dbReference>